<evidence type="ECO:0000256" key="4">
    <source>
        <dbReference type="RuleBase" id="RU363019"/>
    </source>
</evidence>
<dbReference type="GO" id="GO:0005737">
    <property type="term" value="C:cytoplasm"/>
    <property type="evidence" value="ECO:0007669"/>
    <property type="project" value="TreeGrafter"/>
</dbReference>
<dbReference type="InterPro" id="IPR002130">
    <property type="entry name" value="Cyclophilin-type_PPIase_dom"/>
</dbReference>
<organism evidence="7">
    <name type="scientific">Micromonas pusilla (strain CCMP1545)</name>
    <name type="common">Picoplanktonic green alga</name>
    <dbReference type="NCBI Taxonomy" id="564608"/>
    <lineage>
        <taxon>Eukaryota</taxon>
        <taxon>Viridiplantae</taxon>
        <taxon>Chlorophyta</taxon>
        <taxon>Mamiellophyceae</taxon>
        <taxon>Mamiellales</taxon>
        <taxon>Mamiellaceae</taxon>
        <taxon>Micromonas</taxon>
    </lineage>
</organism>
<proteinExistence type="inferred from homology"/>
<evidence type="ECO:0000256" key="3">
    <source>
        <dbReference type="ARBA" id="ARBA00023235"/>
    </source>
</evidence>
<keyword evidence="7" id="KW-1185">Reference proteome</keyword>
<evidence type="ECO:0000313" key="7">
    <source>
        <dbReference type="Proteomes" id="UP000001876"/>
    </source>
</evidence>
<dbReference type="STRING" id="564608.C1MMQ0"/>
<dbReference type="GO" id="GO:0006457">
    <property type="term" value="P:protein folding"/>
    <property type="evidence" value="ECO:0007669"/>
    <property type="project" value="TreeGrafter"/>
</dbReference>
<feature type="non-terminal residue" evidence="6">
    <location>
        <position position="168"/>
    </location>
</feature>
<dbReference type="PRINTS" id="PR00153">
    <property type="entry name" value="CSAPPISMRASE"/>
</dbReference>
<dbReference type="GO" id="GO:0003755">
    <property type="term" value="F:peptidyl-prolyl cis-trans isomerase activity"/>
    <property type="evidence" value="ECO:0007669"/>
    <property type="project" value="UniProtKB-UniRule"/>
</dbReference>
<dbReference type="InterPro" id="IPR024936">
    <property type="entry name" value="Cyclophilin-type_PPIase"/>
</dbReference>
<dbReference type="GeneID" id="9682883"/>
<evidence type="ECO:0000256" key="1">
    <source>
        <dbReference type="ARBA" id="ARBA00007365"/>
    </source>
</evidence>
<comment type="catalytic activity">
    <reaction evidence="4">
        <text>[protein]-peptidylproline (omega=180) = [protein]-peptidylproline (omega=0)</text>
        <dbReference type="Rhea" id="RHEA:16237"/>
        <dbReference type="Rhea" id="RHEA-COMP:10747"/>
        <dbReference type="Rhea" id="RHEA-COMP:10748"/>
        <dbReference type="ChEBI" id="CHEBI:83833"/>
        <dbReference type="ChEBI" id="CHEBI:83834"/>
        <dbReference type="EC" id="5.2.1.8"/>
    </reaction>
</comment>
<sequence length="168" mass="18305">PRCFFEIRAGGYYLGRVVLELKADTHPVTSENFLKLCEYKCYAGTMFKVFPGNWIRGGDFTELDEVGGQSIYVTEDGGPYFADESFAIAHGGGPGVLTMYNPGAPDCNGSQFMITYPNVNPAALDGTHVAFGQVIEGWNVVAALEQLGDSRQEGDTFQRITIERCGVV</sequence>
<evidence type="ECO:0000259" key="5">
    <source>
        <dbReference type="PROSITE" id="PS50072"/>
    </source>
</evidence>
<evidence type="ECO:0000313" key="6">
    <source>
        <dbReference type="EMBL" id="EEH58612.1"/>
    </source>
</evidence>
<keyword evidence="2 4" id="KW-0697">Rotamase</keyword>
<keyword evidence="3 4" id="KW-0413">Isomerase</keyword>
<dbReference type="PANTHER" id="PTHR11071:SF561">
    <property type="entry name" value="PEPTIDYL-PROLYL CIS-TRANS ISOMERASE D-RELATED"/>
    <property type="match status" value="1"/>
</dbReference>
<dbReference type="EMBL" id="GG663737">
    <property type="protein sequence ID" value="EEH58612.1"/>
    <property type="molecule type" value="Genomic_DNA"/>
</dbReference>
<dbReference type="Gene3D" id="2.40.100.10">
    <property type="entry name" value="Cyclophilin-like"/>
    <property type="match status" value="1"/>
</dbReference>
<comment type="similarity">
    <text evidence="1 4">Belongs to the cyclophilin-type PPIase family.</text>
</comment>
<dbReference type="Pfam" id="PF00160">
    <property type="entry name" value="Pro_isomerase"/>
    <property type="match status" value="1"/>
</dbReference>
<reference evidence="6 7" key="1">
    <citation type="journal article" date="2009" name="Science">
        <title>Green evolution and dynamic adaptations revealed by genomes of the marine picoeukaryotes Micromonas.</title>
        <authorList>
            <person name="Worden A.Z."/>
            <person name="Lee J.H."/>
            <person name="Mock T."/>
            <person name="Rouze P."/>
            <person name="Simmons M.P."/>
            <person name="Aerts A.L."/>
            <person name="Allen A.E."/>
            <person name="Cuvelier M.L."/>
            <person name="Derelle E."/>
            <person name="Everett M.V."/>
            <person name="Foulon E."/>
            <person name="Grimwood J."/>
            <person name="Gundlach H."/>
            <person name="Henrissat B."/>
            <person name="Napoli C."/>
            <person name="McDonald S.M."/>
            <person name="Parker M.S."/>
            <person name="Rombauts S."/>
            <person name="Salamov A."/>
            <person name="Von Dassow P."/>
            <person name="Badger J.H."/>
            <person name="Coutinho P.M."/>
            <person name="Demir E."/>
            <person name="Dubchak I."/>
            <person name="Gentemann C."/>
            <person name="Eikrem W."/>
            <person name="Gready J.E."/>
            <person name="John U."/>
            <person name="Lanier W."/>
            <person name="Lindquist E.A."/>
            <person name="Lucas S."/>
            <person name="Mayer K.F."/>
            <person name="Moreau H."/>
            <person name="Not F."/>
            <person name="Otillar R."/>
            <person name="Panaud O."/>
            <person name="Pangilinan J."/>
            <person name="Paulsen I."/>
            <person name="Piegu B."/>
            <person name="Poliakov A."/>
            <person name="Robbens S."/>
            <person name="Schmutz J."/>
            <person name="Toulza E."/>
            <person name="Wyss T."/>
            <person name="Zelensky A."/>
            <person name="Zhou K."/>
            <person name="Armbrust E.V."/>
            <person name="Bhattacharya D."/>
            <person name="Goodenough U.W."/>
            <person name="Van de Peer Y."/>
            <person name="Grigoriev I.V."/>
        </authorList>
    </citation>
    <scope>NUCLEOTIDE SEQUENCE [LARGE SCALE GENOMIC DNA]</scope>
    <source>
        <strain evidence="6 7">CCMP1545</strain>
    </source>
</reference>
<dbReference type="EC" id="5.2.1.8" evidence="4"/>
<feature type="domain" description="PPIase cyclophilin-type" evidence="5">
    <location>
        <begin position="4"/>
        <end position="167"/>
    </location>
</feature>
<accession>C1MMQ0</accession>
<dbReference type="eggNOG" id="KOG0865">
    <property type="taxonomic scope" value="Eukaryota"/>
</dbReference>
<dbReference type="OrthoDB" id="193499at2759"/>
<dbReference type="PROSITE" id="PS50072">
    <property type="entry name" value="CSA_PPIASE_2"/>
    <property type="match status" value="1"/>
</dbReference>
<dbReference type="PIRSF" id="PIRSF001467">
    <property type="entry name" value="Peptidylpro_ismrse"/>
    <property type="match status" value="1"/>
</dbReference>
<dbReference type="GO" id="GO:0016018">
    <property type="term" value="F:cyclosporin A binding"/>
    <property type="evidence" value="ECO:0007669"/>
    <property type="project" value="TreeGrafter"/>
</dbReference>
<protein>
    <recommendedName>
        <fullName evidence="4">Peptidyl-prolyl cis-trans isomerase</fullName>
        <shortName evidence="4">PPIase</shortName>
        <ecNumber evidence="4">5.2.1.8</ecNumber>
    </recommendedName>
</protein>
<dbReference type="SUPFAM" id="SSF50891">
    <property type="entry name" value="Cyclophilin-like"/>
    <property type="match status" value="1"/>
</dbReference>
<comment type="function">
    <text evidence="4">PPIases accelerate the folding of proteins. It catalyzes the cis-trans isomerization of proline imidic peptide bonds in oligopeptides.</text>
</comment>
<dbReference type="KEGG" id="mpp:MICPUCDRAFT_8090"/>
<dbReference type="RefSeq" id="XP_003056967.1">
    <property type="nucleotide sequence ID" value="XM_003056921.1"/>
</dbReference>
<gene>
    <name evidence="6" type="ORF">MICPUCDRAFT_8090</name>
</gene>
<evidence type="ECO:0000256" key="2">
    <source>
        <dbReference type="ARBA" id="ARBA00023110"/>
    </source>
</evidence>
<dbReference type="InterPro" id="IPR029000">
    <property type="entry name" value="Cyclophilin-like_dom_sf"/>
</dbReference>
<feature type="non-terminal residue" evidence="6">
    <location>
        <position position="1"/>
    </location>
</feature>
<dbReference type="PANTHER" id="PTHR11071">
    <property type="entry name" value="PEPTIDYL-PROLYL CIS-TRANS ISOMERASE"/>
    <property type="match status" value="1"/>
</dbReference>
<dbReference type="OMA" id="KLHYEGS"/>
<dbReference type="Proteomes" id="UP000001876">
    <property type="component" value="Unassembled WGS sequence"/>
</dbReference>
<dbReference type="AlphaFoldDB" id="C1MMQ0"/>
<name>C1MMQ0_MICPC</name>